<accession>A0A183PPZ4</accession>
<sequence length="65" mass="7617">MRLHQLRWFGHVLRMPNRRLPRRAMFSSIGVGWKKAGGDHTKTWHKSTKSLTSRLRHVGRCKLPG</sequence>
<keyword evidence="2" id="KW-1185">Reference proteome</keyword>
<evidence type="ECO:0000313" key="1">
    <source>
        <dbReference type="EMBL" id="VDP71300.1"/>
    </source>
</evidence>
<protein>
    <submittedName>
        <fullName evidence="1">Uncharacterized protein</fullName>
    </submittedName>
</protein>
<reference evidence="1 2" key="1">
    <citation type="submission" date="2018-11" db="EMBL/GenBank/DDBJ databases">
        <authorList>
            <consortium name="Pathogen Informatics"/>
        </authorList>
    </citation>
    <scope>NUCLEOTIDE SEQUENCE [LARGE SCALE GENOMIC DNA]</scope>
    <source>
        <strain>Denwood</strain>
        <strain evidence="2">Zambia</strain>
    </source>
</reference>
<dbReference type="Proteomes" id="UP000269396">
    <property type="component" value="Unassembled WGS sequence"/>
</dbReference>
<dbReference type="AlphaFoldDB" id="A0A183PPZ4"/>
<dbReference type="EMBL" id="UZAL01037171">
    <property type="protein sequence ID" value="VDP71300.1"/>
    <property type="molecule type" value="Genomic_DNA"/>
</dbReference>
<proteinExistence type="predicted"/>
<organism evidence="1 2">
    <name type="scientific">Schistosoma mattheei</name>
    <dbReference type="NCBI Taxonomy" id="31246"/>
    <lineage>
        <taxon>Eukaryota</taxon>
        <taxon>Metazoa</taxon>
        <taxon>Spiralia</taxon>
        <taxon>Lophotrochozoa</taxon>
        <taxon>Platyhelminthes</taxon>
        <taxon>Trematoda</taxon>
        <taxon>Digenea</taxon>
        <taxon>Strigeidida</taxon>
        <taxon>Schistosomatoidea</taxon>
        <taxon>Schistosomatidae</taxon>
        <taxon>Schistosoma</taxon>
    </lineage>
</organism>
<evidence type="ECO:0000313" key="2">
    <source>
        <dbReference type="Proteomes" id="UP000269396"/>
    </source>
</evidence>
<gene>
    <name evidence="1" type="ORF">SMTD_LOCUS16430</name>
</gene>
<name>A0A183PPZ4_9TREM</name>